<proteinExistence type="predicted"/>
<accession>A0A8T0AE15</accession>
<gene>
    <name evidence="2" type="ORF">HF521_012695</name>
</gene>
<evidence type="ECO:0000313" key="3">
    <source>
        <dbReference type="Proteomes" id="UP000606274"/>
    </source>
</evidence>
<organism evidence="2 3">
    <name type="scientific">Silurus meridionalis</name>
    <name type="common">Southern catfish</name>
    <name type="synonym">Silurus soldatovi meridionalis</name>
    <dbReference type="NCBI Taxonomy" id="175797"/>
    <lineage>
        <taxon>Eukaryota</taxon>
        <taxon>Metazoa</taxon>
        <taxon>Chordata</taxon>
        <taxon>Craniata</taxon>
        <taxon>Vertebrata</taxon>
        <taxon>Euteleostomi</taxon>
        <taxon>Actinopterygii</taxon>
        <taxon>Neopterygii</taxon>
        <taxon>Teleostei</taxon>
        <taxon>Ostariophysi</taxon>
        <taxon>Siluriformes</taxon>
        <taxon>Siluridae</taxon>
        <taxon>Silurus</taxon>
    </lineage>
</organism>
<evidence type="ECO:0000256" key="1">
    <source>
        <dbReference type="SAM" id="MobiDB-lite"/>
    </source>
</evidence>
<dbReference type="Proteomes" id="UP000606274">
    <property type="component" value="Unassembled WGS sequence"/>
</dbReference>
<feature type="compositionally biased region" description="Basic and acidic residues" evidence="1">
    <location>
        <begin position="169"/>
        <end position="211"/>
    </location>
</feature>
<evidence type="ECO:0000313" key="2">
    <source>
        <dbReference type="EMBL" id="KAF7689342.1"/>
    </source>
</evidence>
<protein>
    <submittedName>
        <fullName evidence="2">Uncharacterized protein</fullName>
    </submittedName>
</protein>
<feature type="compositionally biased region" description="Basic and acidic residues" evidence="1">
    <location>
        <begin position="220"/>
        <end position="249"/>
    </location>
</feature>
<sequence length="249" mass="28466">MDDRFSFLRERNVPESTINKMIYYKWKFTMLLVRVFGTRRTERKRVWTLKRTLDAGLFPPRRSCTRKPAQYLSKEIDDLWSRRAEGLMGDGESENTSHRNSGVAGPREVGEGRRLVSPGARLYATDPSQESRAATDPSRKSQAATDSSRARLYATVSPRARLYATVPPRESRGATDPSRESRAPQTRHERAGPPQTRHERAGPPQTRHERGPPQSRHERRAATESSRERRAATESSRERRAATDSSREH</sequence>
<keyword evidence="3" id="KW-1185">Reference proteome</keyword>
<reference evidence="2" key="1">
    <citation type="submission" date="2020-08" db="EMBL/GenBank/DDBJ databases">
        <title>Chromosome-level assembly of Southern catfish (Silurus meridionalis) provides insights into visual adaptation to the nocturnal and benthic lifestyles.</title>
        <authorList>
            <person name="Zhang Y."/>
            <person name="Wang D."/>
            <person name="Peng Z."/>
        </authorList>
    </citation>
    <scope>NUCLEOTIDE SEQUENCE</scope>
    <source>
        <strain evidence="2">SWU-2019-XX</strain>
        <tissue evidence="2">Muscle</tissue>
    </source>
</reference>
<dbReference type="AlphaFoldDB" id="A0A8T0AE15"/>
<feature type="region of interest" description="Disordered" evidence="1">
    <location>
        <begin position="87"/>
        <end position="249"/>
    </location>
</feature>
<dbReference type="EMBL" id="JABFDY010000024">
    <property type="protein sequence ID" value="KAF7689342.1"/>
    <property type="molecule type" value="Genomic_DNA"/>
</dbReference>
<name>A0A8T0AE15_SILME</name>
<comment type="caution">
    <text evidence="2">The sequence shown here is derived from an EMBL/GenBank/DDBJ whole genome shotgun (WGS) entry which is preliminary data.</text>
</comment>